<comment type="subcellular location">
    <subcellularLocation>
        <location evidence="1">Membrane</location>
        <topology evidence="1">Multi-pass membrane protein</topology>
    </subcellularLocation>
</comment>
<name>A0AA39N3R3_9AGAR</name>
<feature type="transmembrane region" description="Helical" evidence="5">
    <location>
        <begin position="102"/>
        <end position="121"/>
    </location>
</feature>
<keyword evidence="7" id="KW-1185">Reference proteome</keyword>
<dbReference type="NCBIfam" id="NF037982">
    <property type="entry name" value="Nramp_1"/>
    <property type="match status" value="1"/>
</dbReference>
<feature type="transmembrane region" description="Helical" evidence="5">
    <location>
        <begin position="490"/>
        <end position="512"/>
    </location>
</feature>
<dbReference type="AlphaFoldDB" id="A0AA39N3R3"/>
<protein>
    <submittedName>
        <fullName evidence="6">Smf Mn2+ and Fe2+ transporter</fullName>
    </submittedName>
</protein>
<keyword evidence="3 5" id="KW-1133">Transmembrane helix</keyword>
<feature type="transmembrane region" description="Helical" evidence="5">
    <location>
        <begin position="12"/>
        <end position="32"/>
    </location>
</feature>
<dbReference type="GO" id="GO:0005886">
    <property type="term" value="C:plasma membrane"/>
    <property type="evidence" value="ECO:0007669"/>
    <property type="project" value="TreeGrafter"/>
</dbReference>
<keyword evidence="2 5" id="KW-0812">Transmembrane</keyword>
<dbReference type="PRINTS" id="PR00447">
    <property type="entry name" value="NATRESASSCMP"/>
</dbReference>
<feature type="transmembrane region" description="Helical" evidence="5">
    <location>
        <begin position="166"/>
        <end position="187"/>
    </location>
</feature>
<evidence type="ECO:0000256" key="5">
    <source>
        <dbReference type="SAM" id="Phobius"/>
    </source>
</evidence>
<dbReference type="InterPro" id="IPR001046">
    <property type="entry name" value="NRAMP_fam"/>
</dbReference>
<feature type="transmembrane region" description="Helical" evidence="5">
    <location>
        <begin position="424"/>
        <end position="442"/>
    </location>
</feature>
<feature type="transmembrane region" description="Helical" evidence="5">
    <location>
        <begin position="448"/>
        <end position="470"/>
    </location>
</feature>
<sequence length="518" mass="56261">MPLLQFRRFWQTVLYHVKTHVGIGIVCAVAYFDPGNWSVDLQAGSSFGYRPMLFVILMAGLGAIVLQTLSCKLGCVTGLDLAAHCRLLLHDHPKHPLLVRRLVLYPLYVLSEVAIIATDLAELLGSAIGICLIFPSLPLWAGVVITALDVFVFLLISDPTRKHSRLFEVAVIALVMSVFACFIVLIVKVKPDWPGVFMGYIPSKALFKSDPDAVYSAVGILGATVMPHALFLGSFMATQDRHSPLPRPDQGTEPDLPLYNLSSRVRKGIKELFAVSTTDTDIRIVEAKRENHSPGFIRQHLKHEMVDVISSLLLLAVPINSAILVMAATVFYSVPESNADADDITVAGLFDAHDLIKARIGKGIQFELFKTKMVPNSLNLGAAFVFALALILAGQTSGITATLAGQIVSQGFINWRVSPFLRRLLTRALALVPSVVVAVAVGRAGIDSLLVVSQVILSVVLPFVAFPLIWLTSSRRVMRVEGGQDHSNGWILAVVAYGIWVVVLVANTYAVVSWGGLT</sequence>
<evidence type="ECO:0000256" key="3">
    <source>
        <dbReference type="ARBA" id="ARBA00022989"/>
    </source>
</evidence>
<dbReference type="PANTHER" id="PTHR11706">
    <property type="entry name" value="SOLUTE CARRIER PROTEIN FAMILY 11 MEMBER"/>
    <property type="match status" value="1"/>
</dbReference>
<feature type="transmembrane region" description="Helical" evidence="5">
    <location>
        <begin position="213"/>
        <end position="237"/>
    </location>
</feature>
<dbReference type="GO" id="GO:0034755">
    <property type="term" value="P:iron ion transmembrane transport"/>
    <property type="evidence" value="ECO:0007669"/>
    <property type="project" value="TreeGrafter"/>
</dbReference>
<feature type="transmembrane region" description="Helical" evidence="5">
    <location>
        <begin position="308"/>
        <end position="332"/>
    </location>
</feature>
<evidence type="ECO:0000313" key="6">
    <source>
        <dbReference type="EMBL" id="KAK0456363.1"/>
    </source>
</evidence>
<feature type="transmembrane region" description="Helical" evidence="5">
    <location>
        <begin position="52"/>
        <end position="81"/>
    </location>
</feature>
<feature type="transmembrane region" description="Helical" evidence="5">
    <location>
        <begin position="380"/>
        <end position="403"/>
    </location>
</feature>
<dbReference type="NCBIfam" id="TIGR01197">
    <property type="entry name" value="nramp"/>
    <property type="match status" value="1"/>
</dbReference>
<dbReference type="GO" id="GO:0030026">
    <property type="term" value="P:intracellular manganese ion homeostasis"/>
    <property type="evidence" value="ECO:0007669"/>
    <property type="project" value="TreeGrafter"/>
</dbReference>
<evidence type="ECO:0000256" key="1">
    <source>
        <dbReference type="ARBA" id="ARBA00004141"/>
    </source>
</evidence>
<reference evidence="6" key="1">
    <citation type="submission" date="2023-06" db="EMBL/GenBank/DDBJ databases">
        <authorList>
            <consortium name="Lawrence Berkeley National Laboratory"/>
            <person name="Ahrendt S."/>
            <person name="Sahu N."/>
            <person name="Indic B."/>
            <person name="Wong-Bajracharya J."/>
            <person name="Merenyi Z."/>
            <person name="Ke H.-M."/>
            <person name="Monk M."/>
            <person name="Kocsube S."/>
            <person name="Drula E."/>
            <person name="Lipzen A."/>
            <person name="Balint B."/>
            <person name="Henrissat B."/>
            <person name="Andreopoulos B."/>
            <person name="Martin F.M."/>
            <person name="Harder C.B."/>
            <person name="Rigling D."/>
            <person name="Ford K.L."/>
            <person name="Foster G.D."/>
            <person name="Pangilinan J."/>
            <person name="Papanicolaou A."/>
            <person name="Barry K."/>
            <person name="LaButti K."/>
            <person name="Viragh M."/>
            <person name="Koriabine M."/>
            <person name="Yan M."/>
            <person name="Riley R."/>
            <person name="Champramary S."/>
            <person name="Plett K.L."/>
            <person name="Tsai I.J."/>
            <person name="Slot J."/>
            <person name="Sipos G."/>
            <person name="Plett J."/>
            <person name="Nagy L.G."/>
            <person name="Grigoriev I.V."/>
        </authorList>
    </citation>
    <scope>NUCLEOTIDE SEQUENCE</scope>
    <source>
        <strain evidence="6">FPL87.14</strain>
    </source>
</reference>
<feature type="transmembrane region" description="Helical" evidence="5">
    <location>
        <begin position="127"/>
        <end position="154"/>
    </location>
</feature>
<gene>
    <name evidence="6" type="ORF">EV421DRAFT_52875</name>
</gene>
<evidence type="ECO:0000256" key="2">
    <source>
        <dbReference type="ARBA" id="ARBA00022692"/>
    </source>
</evidence>
<accession>A0AA39N3R3</accession>
<evidence type="ECO:0000313" key="7">
    <source>
        <dbReference type="Proteomes" id="UP001175226"/>
    </source>
</evidence>
<dbReference type="GO" id="GO:0015086">
    <property type="term" value="F:cadmium ion transmembrane transporter activity"/>
    <property type="evidence" value="ECO:0007669"/>
    <property type="project" value="TreeGrafter"/>
</dbReference>
<evidence type="ECO:0000256" key="4">
    <source>
        <dbReference type="ARBA" id="ARBA00023136"/>
    </source>
</evidence>
<dbReference type="Proteomes" id="UP001175226">
    <property type="component" value="Unassembled WGS sequence"/>
</dbReference>
<keyword evidence="4 5" id="KW-0472">Membrane</keyword>
<dbReference type="PANTHER" id="PTHR11706:SF101">
    <property type="entry name" value="MANGANESE TRANSPORTER SMF1"/>
    <property type="match status" value="1"/>
</dbReference>
<comment type="caution">
    <text evidence="6">The sequence shown here is derived from an EMBL/GenBank/DDBJ whole genome shotgun (WGS) entry which is preliminary data.</text>
</comment>
<dbReference type="EMBL" id="JAUEPT010000001">
    <property type="protein sequence ID" value="KAK0456363.1"/>
    <property type="molecule type" value="Genomic_DNA"/>
</dbReference>
<proteinExistence type="predicted"/>
<organism evidence="6 7">
    <name type="scientific">Armillaria borealis</name>
    <dbReference type="NCBI Taxonomy" id="47425"/>
    <lineage>
        <taxon>Eukaryota</taxon>
        <taxon>Fungi</taxon>
        <taxon>Dikarya</taxon>
        <taxon>Basidiomycota</taxon>
        <taxon>Agaricomycotina</taxon>
        <taxon>Agaricomycetes</taxon>
        <taxon>Agaricomycetidae</taxon>
        <taxon>Agaricales</taxon>
        <taxon>Marasmiineae</taxon>
        <taxon>Physalacriaceae</taxon>
        <taxon>Armillaria</taxon>
    </lineage>
</organism>
<dbReference type="GO" id="GO:0005384">
    <property type="term" value="F:manganese ion transmembrane transporter activity"/>
    <property type="evidence" value="ECO:0007669"/>
    <property type="project" value="TreeGrafter"/>
</dbReference>
<dbReference type="Pfam" id="PF01566">
    <property type="entry name" value="Nramp"/>
    <property type="match status" value="2"/>
</dbReference>